<reference evidence="1 2" key="1">
    <citation type="journal article" date="2019" name="J. Gen. Appl. Microbiol.">
        <title>Aerobic degradation of cis-dichloroethene by the marine bacterium Marinobacter salsuginis strain 5N-3.</title>
        <authorList>
            <person name="Inoue Y."/>
            <person name="Fukunaga Y."/>
            <person name="Katsumata H."/>
            <person name="Ohji S."/>
            <person name="Hosoyama A."/>
            <person name="Mori K."/>
            <person name="Ando K."/>
        </authorList>
    </citation>
    <scope>NUCLEOTIDE SEQUENCE [LARGE SCALE GENOMIC DNA]</scope>
    <source>
        <strain evidence="1 2">NBRC 109114</strain>
    </source>
</reference>
<gene>
    <name evidence="1" type="ORF">MSSD14B_41620</name>
</gene>
<proteinExistence type="predicted"/>
<protein>
    <recommendedName>
        <fullName evidence="3">Antirestriction protein ArdR</fullName>
    </recommendedName>
</protein>
<dbReference type="Proteomes" id="UP000387223">
    <property type="component" value="Unassembled WGS sequence"/>
</dbReference>
<name>A0A5M3Q651_9GAMM</name>
<evidence type="ECO:0000313" key="1">
    <source>
        <dbReference type="EMBL" id="GBO90494.1"/>
    </source>
</evidence>
<dbReference type="AlphaFoldDB" id="A0A5M3Q651"/>
<organism evidence="1 2">
    <name type="scientific">Marinobacter salsuginis</name>
    <dbReference type="NCBI Taxonomy" id="418719"/>
    <lineage>
        <taxon>Bacteria</taxon>
        <taxon>Pseudomonadati</taxon>
        <taxon>Pseudomonadota</taxon>
        <taxon>Gammaproteobacteria</taxon>
        <taxon>Pseudomonadales</taxon>
        <taxon>Marinobacteraceae</taxon>
        <taxon>Marinobacter</taxon>
    </lineage>
</organism>
<comment type="caution">
    <text evidence="1">The sequence shown here is derived from an EMBL/GenBank/DDBJ whole genome shotgun (WGS) entry which is preliminary data.</text>
</comment>
<evidence type="ECO:0008006" key="3">
    <source>
        <dbReference type="Google" id="ProtNLM"/>
    </source>
</evidence>
<sequence length="82" mass="8890">MTAPLNALSRKAFEFRSQRGLKGGVVLIYEGQAYGWKDGLRDAEHEKPGAIAVDENGMVFIAEGGSEYSGAKAWALHPQHMA</sequence>
<evidence type="ECO:0000313" key="2">
    <source>
        <dbReference type="Proteomes" id="UP000387223"/>
    </source>
</evidence>
<dbReference type="EMBL" id="BGZI01000045">
    <property type="protein sequence ID" value="GBO90494.1"/>
    <property type="molecule type" value="Genomic_DNA"/>
</dbReference>
<accession>A0A5M3Q651</accession>